<organism evidence="6 7">
    <name type="scientific">Methanospirillum stamsii</name>
    <dbReference type="NCBI Taxonomy" id="1277351"/>
    <lineage>
        <taxon>Archaea</taxon>
        <taxon>Methanobacteriati</taxon>
        <taxon>Methanobacteriota</taxon>
        <taxon>Stenosarchaea group</taxon>
        <taxon>Methanomicrobia</taxon>
        <taxon>Methanomicrobiales</taxon>
        <taxon>Methanospirillaceae</taxon>
        <taxon>Methanospirillum</taxon>
    </lineage>
</organism>
<dbReference type="EMBL" id="QGMZ01000027">
    <property type="protein sequence ID" value="PWR72409.1"/>
    <property type="molecule type" value="Genomic_DNA"/>
</dbReference>
<evidence type="ECO:0000259" key="5">
    <source>
        <dbReference type="Pfam" id="PF02741"/>
    </source>
</evidence>
<dbReference type="InterPro" id="IPR022667">
    <property type="entry name" value="ForMFR_H4MPT_ForTrfase_N"/>
</dbReference>
<comment type="subunit">
    <text evidence="3">Homotetramer.</text>
</comment>
<keyword evidence="3" id="KW-0963">Cytoplasm</keyword>
<sequence>MELNGVPIDNTFAEGFPIWMSRVIITGVTREWALIAATEATGFATSAIGCPCEAGIEGYLSGDETPDGRPGVSILICASKKKVPEQVMERIAECVLTAATTSVFNGMPDAEEKFDIKIHFFGDKFESKVEVGGRQCWKIPIMEGDYVGEEVFGMVKGVAGGNFFVMADNQMTALMGAKAASDAIFEVRGAITSFAGGIVASGSKVGAKNYKFPIPATTNEQYCPTIREKVPDTKVPEGVKSIYEIVINGVDEASVKKAMAAGIKAAVMVPGVSFISAGNYEGKLGPFQFKLAELF</sequence>
<dbReference type="EC" id="2.3.1.101" evidence="3"/>
<dbReference type="GO" id="GO:0030270">
    <property type="term" value="F:formylmethanofuran-tetrahydromethanopterin N-formyltransferase activity"/>
    <property type="evidence" value="ECO:0007669"/>
    <property type="project" value="UniProtKB-UniRule"/>
</dbReference>
<dbReference type="InterPro" id="IPR023447">
    <property type="entry name" value="ForMFR_H4MPT_ForTrfase_fd-like"/>
</dbReference>
<dbReference type="InterPro" id="IPR014053">
    <property type="entry name" value="ForMFR_H4MPT_ForTrfase"/>
</dbReference>
<dbReference type="PIRSF" id="PIRSF006414">
    <property type="entry name" value="Ftr_formyl_trnsf"/>
    <property type="match status" value="1"/>
</dbReference>
<protein>
    <recommendedName>
        <fullName evidence="3">Formylmethanofuran--tetrahydromethanopterin formyltransferase</fullName>
        <shortName evidence="3">Ftr</shortName>
        <ecNumber evidence="3">2.3.1.101</ecNumber>
    </recommendedName>
    <alternativeName>
        <fullName evidence="3">H4MPT formyltransferase</fullName>
    </alternativeName>
</protein>
<comment type="function">
    <text evidence="3">Catalyzes the reversible transfer of a formyl group from formylmethanofuran (formyl-MFR) to tetrahydromethanopterin (H(4)MPT) to produce 5-formyl tetrahydromethanopterin (5-formyl-H(4)MPT) and methanofuran (MFR).</text>
</comment>
<evidence type="ECO:0000256" key="1">
    <source>
        <dbReference type="ARBA" id="ARBA00006770"/>
    </source>
</evidence>
<dbReference type="SUPFAM" id="SSF55112">
    <property type="entry name" value="Formylmethanofuran:tetrahydromethanopterin formyltransferase"/>
    <property type="match status" value="2"/>
</dbReference>
<dbReference type="GO" id="GO:0005737">
    <property type="term" value="C:cytoplasm"/>
    <property type="evidence" value="ECO:0007669"/>
    <property type="project" value="UniProtKB-SubCell"/>
</dbReference>
<dbReference type="OrthoDB" id="81373at2157"/>
<dbReference type="AlphaFoldDB" id="A0A2V2MY92"/>
<comment type="similarity">
    <text evidence="1 3">Belongs to the FTR family.</text>
</comment>
<dbReference type="UniPathway" id="UPA00640">
    <property type="reaction ID" value="UER00693"/>
</dbReference>
<dbReference type="InterPro" id="IPR002770">
    <property type="entry name" value="ForMFR_H4MPT_ForTrfase_C"/>
</dbReference>
<dbReference type="GO" id="GO:0019386">
    <property type="term" value="P:methanogenesis, from carbon dioxide"/>
    <property type="evidence" value="ECO:0007669"/>
    <property type="project" value="UniProtKB-UniRule"/>
</dbReference>
<dbReference type="Pfam" id="PF01913">
    <property type="entry name" value="FTR"/>
    <property type="match status" value="1"/>
</dbReference>
<keyword evidence="3" id="KW-0012">Acyltransferase</keyword>
<dbReference type="HAMAP" id="MF_00579">
    <property type="entry name" value="FTR"/>
    <property type="match status" value="1"/>
</dbReference>
<comment type="catalytic activity">
    <reaction evidence="3">
        <text>N-formylmethanofuran + 5,6,7,8-tetrahydromethanopterin + H(+) = N(5)-formyl-5,6,7,8-tetrahydromethanopterin + methanofuran</text>
        <dbReference type="Rhea" id="RHEA:18061"/>
        <dbReference type="ChEBI" id="CHEBI:15378"/>
        <dbReference type="ChEBI" id="CHEBI:57727"/>
        <dbReference type="ChEBI" id="CHEBI:58018"/>
        <dbReference type="ChEBI" id="CHEBI:58103"/>
        <dbReference type="ChEBI" id="CHEBI:58151"/>
        <dbReference type="EC" id="2.3.1.101"/>
    </reaction>
</comment>
<comment type="subcellular location">
    <subcellularLocation>
        <location evidence="3">Cytoplasm</location>
    </subcellularLocation>
</comment>
<feature type="domain" description="Formylmethanofuran: tetrahydromethanopterin formyltransferase Ftr C-terminal" evidence="5">
    <location>
        <begin position="144"/>
        <end position="294"/>
    </location>
</feature>
<keyword evidence="3" id="KW-0484">Methanogenesis</keyword>
<dbReference type="RefSeq" id="WP_109941469.1">
    <property type="nucleotide sequence ID" value="NZ_CP176366.1"/>
</dbReference>
<accession>A0A2V2MY92</accession>
<evidence type="ECO:0000313" key="7">
    <source>
        <dbReference type="Proteomes" id="UP000245934"/>
    </source>
</evidence>
<feature type="domain" description="Formylmethanofuran: tetrahydromethanopterin formyltransferase Ftr N-terminal" evidence="4">
    <location>
        <begin position="1"/>
        <end position="141"/>
    </location>
</feature>
<evidence type="ECO:0000256" key="3">
    <source>
        <dbReference type="HAMAP-Rule" id="MF_00579"/>
    </source>
</evidence>
<proteinExistence type="inferred from homology"/>
<evidence type="ECO:0000256" key="2">
    <source>
        <dbReference type="ARBA" id="ARBA00022679"/>
    </source>
</evidence>
<name>A0A2V2MY92_9EURY</name>
<keyword evidence="3" id="KW-0554">One-carbon metabolism</keyword>
<dbReference type="GeneID" id="97608330"/>
<dbReference type="NCBIfam" id="NF002554">
    <property type="entry name" value="PRK02114.1"/>
    <property type="match status" value="1"/>
</dbReference>
<dbReference type="Pfam" id="PF02741">
    <property type="entry name" value="FTR_C"/>
    <property type="match status" value="1"/>
</dbReference>
<evidence type="ECO:0000259" key="4">
    <source>
        <dbReference type="Pfam" id="PF01913"/>
    </source>
</evidence>
<dbReference type="Gene3D" id="3.30.70.520">
    <property type="match status" value="2"/>
</dbReference>
<dbReference type="GO" id="GO:0006730">
    <property type="term" value="P:one-carbon metabolic process"/>
    <property type="evidence" value="ECO:0007669"/>
    <property type="project" value="UniProtKB-UniRule"/>
</dbReference>
<keyword evidence="2 3" id="KW-0808">Transferase</keyword>
<reference evidence="6 7" key="1">
    <citation type="submission" date="2018-05" db="EMBL/GenBank/DDBJ databases">
        <title>Draft genome of Methanospirillum stamsii Pt1.</title>
        <authorList>
            <person name="Dueholm M.S."/>
            <person name="Nielsen P.H."/>
            <person name="Bakmann L.F."/>
            <person name="Otzen D.E."/>
        </authorList>
    </citation>
    <scope>NUCLEOTIDE SEQUENCE [LARGE SCALE GENOMIC DNA]</scope>
    <source>
        <strain evidence="6 7">Pt1</strain>
    </source>
</reference>
<dbReference type="Proteomes" id="UP000245934">
    <property type="component" value="Unassembled WGS sequence"/>
</dbReference>
<evidence type="ECO:0000313" key="6">
    <source>
        <dbReference type="EMBL" id="PWR72409.1"/>
    </source>
</evidence>
<comment type="pathway">
    <text evidence="3">One-carbon metabolism; methanogenesis from CO(2); 5,10-methenyl-5,6,7,8-tetrahydromethanopterin from CO(2): step 2/3.</text>
</comment>
<dbReference type="NCBIfam" id="TIGR03119">
    <property type="entry name" value="one_C_fhcD"/>
    <property type="match status" value="1"/>
</dbReference>
<comment type="caution">
    <text evidence="6">The sequence shown here is derived from an EMBL/GenBank/DDBJ whole genome shotgun (WGS) entry which is preliminary data.</text>
</comment>
<gene>
    <name evidence="6" type="primary">fhcD</name>
    <name evidence="3" type="synonym">ftr</name>
    <name evidence="6" type="ORF">DLD82_12540</name>
</gene>
<keyword evidence="7" id="KW-1185">Reference proteome</keyword>